<feature type="coiled-coil region" evidence="1">
    <location>
        <begin position="83"/>
        <end position="136"/>
    </location>
</feature>
<sequence>MGAKNRKQVLWTDEMDEALLKEVVRLGPYEVGHGKVTATWTKAALAMHDYDPNITGRACQARCDLLLEEFAQGNRDSLRVSGVDEDEDDLVKLKQDVQDRRDDAKDRRTKKRELEVERLEELESAGERACSEAEERVAKRLSKSPGVRATTKADASVDPIEQLMTLERKRHDDDHAYRMERLAFEREEQEHRRNDQKLMTMLLEKLINKLGS</sequence>
<organism evidence="3 4">
    <name type="scientific">Aphanomyces stellatus</name>
    <dbReference type="NCBI Taxonomy" id="120398"/>
    <lineage>
        <taxon>Eukaryota</taxon>
        <taxon>Sar</taxon>
        <taxon>Stramenopiles</taxon>
        <taxon>Oomycota</taxon>
        <taxon>Saprolegniomycetes</taxon>
        <taxon>Saprolegniales</taxon>
        <taxon>Verrucalvaceae</taxon>
        <taxon>Aphanomyces</taxon>
    </lineage>
</organism>
<dbReference type="Proteomes" id="UP000332933">
    <property type="component" value="Unassembled WGS sequence"/>
</dbReference>
<keyword evidence="4" id="KW-1185">Reference proteome</keyword>
<gene>
    <name evidence="3" type="primary">Aste57867_15016</name>
    <name evidence="2" type="ORF">As57867_014960</name>
    <name evidence="3" type="ORF">ASTE57867_15016</name>
</gene>
<evidence type="ECO:0000313" key="3">
    <source>
        <dbReference type="EMBL" id="VFT91830.1"/>
    </source>
</evidence>
<keyword evidence="1" id="KW-0175">Coiled coil</keyword>
<reference evidence="3 4" key="1">
    <citation type="submission" date="2019-03" db="EMBL/GenBank/DDBJ databases">
        <authorList>
            <person name="Gaulin E."/>
            <person name="Dumas B."/>
        </authorList>
    </citation>
    <scope>NUCLEOTIDE SEQUENCE [LARGE SCALE GENOMIC DNA]</scope>
    <source>
        <strain evidence="3">CBS 568.67</strain>
    </source>
</reference>
<evidence type="ECO:0000313" key="2">
    <source>
        <dbReference type="EMBL" id="KAF0694077.1"/>
    </source>
</evidence>
<proteinExistence type="predicted"/>
<evidence type="ECO:0000313" key="4">
    <source>
        <dbReference type="Proteomes" id="UP000332933"/>
    </source>
</evidence>
<dbReference type="OrthoDB" id="73709at2759"/>
<dbReference type="PANTHER" id="PTHR37558:SF1">
    <property type="entry name" value="HTH CENPB-TYPE DOMAIN-CONTAINING PROTEIN"/>
    <property type="match status" value="1"/>
</dbReference>
<dbReference type="EMBL" id="VJMH01005606">
    <property type="protein sequence ID" value="KAF0694077.1"/>
    <property type="molecule type" value="Genomic_DNA"/>
</dbReference>
<reference evidence="2" key="2">
    <citation type="submission" date="2019-06" db="EMBL/GenBank/DDBJ databases">
        <title>Genomics analysis of Aphanomyces spp. identifies a new class of oomycete effector associated with host adaptation.</title>
        <authorList>
            <person name="Gaulin E."/>
        </authorList>
    </citation>
    <scope>NUCLEOTIDE SEQUENCE</scope>
    <source>
        <strain evidence="2">CBS 578.67</strain>
    </source>
</reference>
<protein>
    <submittedName>
        <fullName evidence="3">Aste57867_15016 protein</fullName>
    </submittedName>
</protein>
<name>A0A485L3Y6_9STRA</name>
<evidence type="ECO:0000256" key="1">
    <source>
        <dbReference type="SAM" id="Coils"/>
    </source>
</evidence>
<accession>A0A485L3Y6</accession>
<dbReference type="PANTHER" id="PTHR37558">
    <property type="entry name" value="HTH CENPB-TYPE DOMAIN-CONTAINING PROTEIN"/>
    <property type="match status" value="1"/>
</dbReference>
<dbReference type="EMBL" id="CAADRA010005627">
    <property type="protein sequence ID" value="VFT91830.1"/>
    <property type="molecule type" value="Genomic_DNA"/>
</dbReference>
<dbReference type="AlphaFoldDB" id="A0A485L3Y6"/>